<dbReference type="SUPFAM" id="SSF47384">
    <property type="entry name" value="Homodimeric domain of signal transducing histidine kinase"/>
    <property type="match status" value="1"/>
</dbReference>
<evidence type="ECO:0000256" key="5">
    <source>
        <dbReference type="SAM" id="Coils"/>
    </source>
</evidence>
<evidence type="ECO:0000256" key="1">
    <source>
        <dbReference type="ARBA" id="ARBA00000085"/>
    </source>
</evidence>
<dbReference type="SMART" id="SM00448">
    <property type="entry name" value="REC"/>
    <property type="match status" value="1"/>
</dbReference>
<accession>A0ABP8JEE6</accession>
<dbReference type="PROSITE" id="PS50109">
    <property type="entry name" value="HIS_KIN"/>
    <property type="match status" value="1"/>
</dbReference>
<dbReference type="PROSITE" id="PS50112">
    <property type="entry name" value="PAS"/>
    <property type="match status" value="1"/>
</dbReference>
<keyword evidence="9" id="KW-0067">ATP-binding</keyword>
<dbReference type="EMBL" id="BAABHA010000013">
    <property type="protein sequence ID" value="GAA4389550.1"/>
    <property type="molecule type" value="Genomic_DNA"/>
</dbReference>
<reference evidence="10" key="1">
    <citation type="journal article" date="2019" name="Int. J. Syst. Evol. Microbiol.">
        <title>The Global Catalogue of Microorganisms (GCM) 10K type strain sequencing project: providing services to taxonomists for standard genome sequencing and annotation.</title>
        <authorList>
            <consortium name="The Broad Institute Genomics Platform"/>
            <consortium name="The Broad Institute Genome Sequencing Center for Infectious Disease"/>
            <person name="Wu L."/>
            <person name="Ma J."/>
        </authorList>
    </citation>
    <scope>NUCLEOTIDE SEQUENCE [LARGE SCALE GENOMIC DNA]</scope>
    <source>
        <strain evidence="10">JCM 17924</strain>
    </source>
</reference>
<feature type="domain" description="PAS" evidence="8">
    <location>
        <begin position="137"/>
        <end position="174"/>
    </location>
</feature>
<dbReference type="Pfam" id="PF00512">
    <property type="entry name" value="HisKA"/>
    <property type="match status" value="1"/>
</dbReference>
<dbReference type="PROSITE" id="PS50110">
    <property type="entry name" value="RESPONSE_REGULATORY"/>
    <property type="match status" value="1"/>
</dbReference>
<dbReference type="RefSeq" id="WP_345226773.1">
    <property type="nucleotide sequence ID" value="NZ_BAABHA010000013.1"/>
</dbReference>
<evidence type="ECO:0000256" key="2">
    <source>
        <dbReference type="ARBA" id="ARBA00012438"/>
    </source>
</evidence>
<feature type="domain" description="Histidine kinase" evidence="6">
    <location>
        <begin position="271"/>
        <end position="495"/>
    </location>
</feature>
<dbReference type="InterPro" id="IPR003661">
    <property type="entry name" value="HisK_dim/P_dom"/>
</dbReference>
<sequence>MKLPLTATKRPATLPEAHAALDELTQELSEQRQLTRILAQNPNPIYRLQVGAQLLYANPAAERLQQELGTSSSLLRPAVQAWVEESLRTDCELRRDFAAADRHFSVCIVPDAAVQQVTLYLTEVTDRVRAETQRARQQAFTEQVLDALPSLVYVRDAAGRYVYRNRAAQELVNLLAESTPTPEIAARQAEQRAAYAAVDAQVLATGQQHVVEEGVALPSGENRCLQTVKRPLAWESGSVHVLGVSTDVTELRQAREAAEAAATARANFLANMSHEIRTPLNGVLGIAAQLAKTPLNARQQELLQIVLASGRHLLGIINDVLDMAKITSGKLELAQDAFDVCEMLFQAASPLLQQAQEKGITVVANRLQDSCPNPRVVGDLQRLSQVVLNLLSNAIKFTPAGGQITASGYQVGETEDTLTIEFSFRDTGVGIAPDKLERIFEDFTQAYADTSRQFGGTGLGLSISRALVQEMGGELTVESTLGEGSTFAFTITLPRATEAAPDPTGSPAPPSFAGLRGRRLLLVEDNEINRLVAGLLLEEWGMVYDEAEDGAAGVARAAAHPYDVVLMDVQMPGMSGLEATAAIRALPDPALAGVPIVALTANAFEADRQQCLAAGMQACVAKPFDEALLYQTLTEVLGVS</sequence>
<dbReference type="Pfam" id="PF02518">
    <property type="entry name" value="HATPase_c"/>
    <property type="match status" value="1"/>
</dbReference>
<dbReference type="PANTHER" id="PTHR45339:SF3">
    <property type="entry name" value="HISTIDINE KINASE"/>
    <property type="match status" value="1"/>
</dbReference>
<dbReference type="SUPFAM" id="SSF55785">
    <property type="entry name" value="PYP-like sensor domain (PAS domain)"/>
    <property type="match status" value="1"/>
</dbReference>
<dbReference type="Gene3D" id="3.30.565.10">
    <property type="entry name" value="Histidine kinase-like ATPase, C-terminal domain"/>
    <property type="match status" value="1"/>
</dbReference>
<dbReference type="InterPro" id="IPR004358">
    <property type="entry name" value="Sig_transdc_His_kin-like_C"/>
</dbReference>
<keyword evidence="5" id="KW-0175">Coiled coil</keyword>
<dbReference type="SUPFAM" id="SSF55874">
    <property type="entry name" value="ATPase domain of HSP90 chaperone/DNA topoisomerase II/histidine kinase"/>
    <property type="match status" value="1"/>
</dbReference>
<dbReference type="SMART" id="SM00387">
    <property type="entry name" value="HATPase_c"/>
    <property type="match status" value="1"/>
</dbReference>
<dbReference type="InterPro" id="IPR036097">
    <property type="entry name" value="HisK_dim/P_sf"/>
</dbReference>
<dbReference type="Gene3D" id="1.10.287.130">
    <property type="match status" value="1"/>
</dbReference>
<organism evidence="9 10">
    <name type="scientific">Hymenobacter koreensis</name>
    <dbReference type="NCBI Taxonomy" id="1084523"/>
    <lineage>
        <taxon>Bacteria</taxon>
        <taxon>Pseudomonadati</taxon>
        <taxon>Bacteroidota</taxon>
        <taxon>Cytophagia</taxon>
        <taxon>Cytophagales</taxon>
        <taxon>Hymenobacteraceae</taxon>
        <taxon>Hymenobacter</taxon>
    </lineage>
</organism>
<dbReference type="InterPro" id="IPR000014">
    <property type="entry name" value="PAS"/>
</dbReference>
<dbReference type="GO" id="GO:0005524">
    <property type="term" value="F:ATP binding"/>
    <property type="evidence" value="ECO:0007669"/>
    <property type="project" value="UniProtKB-KW"/>
</dbReference>
<dbReference type="PANTHER" id="PTHR45339">
    <property type="entry name" value="HYBRID SIGNAL TRANSDUCTION HISTIDINE KINASE J"/>
    <property type="match status" value="1"/>
</dbReference>
<keyword evidence="10" id="KW-1185">Reference proteome</keyword>
<dbReference type="PRINTS" id="PR00344">
    <property type="entry name" value="BCTRLSENSOR"/>
</dbReference>
<dbReference type="InterPro" id="IPR035965">
    <property type="entry name" value="PAS-like_dom_sf"/>
</dbReference>
<evidence type="ECO:0000259" key="8">
    <source>
        <dbReference type="PROSITE" id="PS50112"/>
    </source>
</evidence>
<dbReference type="Pfam" id="PF08448">
    <property type="entry name" value="PAS_4"/>
    <property type="match status" value="1"/>
</dbReference>
<dbReference type="SMART" id="SM00388">
    <property type="entry name" value="HisKA"/>
    <property type="match status" value="1"/>
</dbReference>
<dbReference type="CDD" id="cd00082">
    <property type="entry name" value="HisKA"/>
    <property type="match status" value="1"/>
</dbReference>
<dbReference type="InterPro" id="IPR011006">
    <property type="entry name" value="CheY-like_superfamily"/>
</dbReference>
<gene>
    <name evidence="9" type="ORF">GCM10023186_36980</name>
</gene>
<keyword evidence="9" id="KW-0547">Nucleotide-binding</keyword>
<dbReference type="InterPro" id="IPR036890">
    <property type="entry name" value="HATPase_C_sf"/>
</dbReference>
<name>A0ABP8JEE6_9BACT</name>
<evidence type="ECO:0000259" key="6">
    <source>
        <dbReference type="PROSITE" id="PS50109"/>
    </source>
</evidence>
<dbReference type="EC" id="2.7.13.3" evidence="2"/>
<evidence type="ECO:0000259" key="7">
    <source>
        <dbReference type="PROSITE" id="PS50110"/>
    </source>
</evidence>
<dbReference type="Gene3D" id="3.40.50.2300">
    <property type="match status" value="1"/>
</dbReference>
<dbReference type="CDD" id="cd16922">
    <property type="entry name" value="HATPase_EvgS-ArcB-TorS-like"/>
    <property type="match status" value="1"/>
</dbReference>
<evidence type="ECO:0000256" key="4">
    <source>
        <dbReference type="PROSITE-ProRule" id="PRU00169"/>
    </source>
</evidence>
<proteinExistence type="predicted"/>
<dbReference type="InterPro" id="IPR013656">
    <property type="entry name" value="PAS_4"/>
</dbReference>
<evidence type="ECO:0000313" key="9">
    <source>
        <dbReference type="EMBL" id="GAA4389550.1"/>
    </source>
</evidence>
<dbReference type="SUPFAM" id="SSF52172">
    <property type="entry name" value="CheY-like"/>
    <property type="match status" value="1"/>
</dbReference>
<dbReference type="Pfam" id="PF00072">
    <property type="entry name" value="Response_reg"/>
    <property type="match status" value="1"/>
</dbReference>
<evidence type="ECO:0000313" key="10">
    <source>
        <dbReference type="Proteomes" id="UP001500454"/>
    </source>
</evidence>
<dbReference type="CDD" id="cd17546">
    <property type="entry name" value="REC_hyHK_CKI1_RcsC-like"/>
    <property type="match status" value="1"/>
</dbReference>
<keyword evidence="3 4" id="KW-0597">Phosphoprotein</keyword>
<feature type="domain" description="Response regulatory" evidence="7">
    <location>
        <begin position="519"/>
        <end position="637"/>
    </location>
</feature>
<dbReference type="InterPro" id="IPR003594">
    <property type="entry name" value="HATPase_dom"/>
</dbReference>
<dbReference type="Proteomes" id="UP001500454">
    <property type="component" value="Unassembled WGS sequence"/>
</dbReference>
<protein>
    <recommendedName>
        <fullName evidence="2">histidine kinase</fullName>
        <ecNumber evidence="2">2.7.13.3</ecNumber>
    </recommendedName>
</protein>
<evidence type="ECO:0000256" key="3">
    <source>
        <dbReference type="ARBA" id="ARBA00022553"/>
    </source>
</evidence>
<feature type="coiled-coil region" evidence="5">
    <location>
        <begin position="14"/>
        <end position="41"/>
    </location>
</feature>
<comment type="catalytic activity">
    <reaction evidence="1">
        <text>ATP + protein L-histidine = ADP + protein N-phospho-L-histidine.</text>
        <dbReference type="EC" id="2.7.13.3"/>
    </reaction>
</comment>
<dbReference type="InterPro" id="IPR005467">
    <property type="entry name" value="His_kinase_dom"/>
</dbReference>
<dbReference type="Gene3D" id="3.30.450.20">
    <property type="entry name" value="PAS domain"/>
    <property type="match status" value="1"/>
</dbReference>
<dbReference type="InterPro" id="IPR001789">
    <property type="entry name" value="Sig_transdc_resp-reg_receiver"/>
</dbReference>
<comment type="caution">
    <text evidence="9">The sequence shown here is derived from an EMBL/GenBank/DDBJ whole genome shotgun (WGS) entry which is preliminary data.</text>
</comment>
<feature type="modified residue" description="4-aspartylphosphate" evidence="4">
    <location>
        <position position="568"/>
    </location>
</feature>